<keyword evidence="1" id="KW-0233">DNA recombination</keyword>
<dbReference type="GO" id="GO:0003677">
    <property type="term" value="F:DNA binding"/>
    <property type="evidence" value="ECO:0007669"/>
    <property type="project" value="InterPro"/>
</dbReference>
<dbReference type="Proteomes" id="UP001142489">
    <property type="component" value="Unassembled WGS sequence"/>
</dbReference>
<dbReference type="AlphaFoldDB" id="A0A9Q0Y9J8"/>
<reference evidence="2" key="1">
    <citation type="journal article" date="2023" name="DNA Res.">
        <title>Chromosome-level genome assembly of Phrynocephalus forsythii using third-generation DNA sequencing and Hi-C analysis.</title>
        <authorList>
            <person name="Qi Y."/>
            <person name="Zhao W."/>
            <person name="Zhao Y."/>
            <person name="Niu C."/>
            <person name="Cao S."/>
            <person name="Zhang Y."/>
        </authorList>
    </citation>
    <scope>NUCLEOTIDE SEQUENCE</scope>
    <source>
        <tissue evidence="2">Muscle</tissue>
    </source>
</reference>
<accession>A0A9Q0Y9J8</accession>
<dbReference type="OrthoDB" id="9863428at2759"/>
<feature type="non-terminal residue" evidence="2">
    <location>
        <position position="104"/>
    </location>
</feature>
<gene>
    <name evidence="2" type="ORF">JRQ81_001781</name>
</gene>
<comment type="caution">
    <text evidence="2">The sequence shown here is derived from an EMBL/GenBank/DDBJ whole genome shotgun (WGS) entry which is preliminary data.</text>
</comment>
<keyword evidence="3" id="KW-1185">Reference proteome</keyword>
<evidence type="ECO:0000256" key="1">
    <source>
        <dbReference type="ARBA" id="ARBA00023172"/>
    </source>
</evidence>
<dbReference type="GO" id="GO:0015074">
    <property type="term" value="P:DNA integration"/>
    <property type="evidence" value="ECO:0007669"/>
    <property type="project" value="InterPro"/>
</dbReference>
<protein>
    <submittedName>
        <fullName evidence="2">Uncharacterized protein</fullName>
    </submittedName>
</protein>
<dbReference type="InterPro" id="IPR013762">
    <property type="entry name" value="Integrase-like_cat_sf"/>
</dbReference>
<evidence type="ECO:0000313" key="3">
    <source>
        <dbReference type="Proteomes" id="UP001142489"/>
    </source>
</evidence>
<dbReference type="EMBL" id="JAPFRF010000001">
    <property type="protein sequence ID" value="KAJ7345831.1"/>
    <property type="molecule type" value="Genomic_DNA"/>
</dbReference>
<sequence>MALQLEDVNLFEDNVLIKLFRSKTDQRGKGIVVKLQTRFLKATCPMALLRAYMAIRGPSDGFLFQDSNADLLTHFQFWKVTSMALKKIGMQHCHSKLEQHPPLH</sequence>
<proteinExistence type="predicted"/>
<organism evidence="2 3">
    <name type="scientific">Phrynocephalus forsythii</name>
    <dbReference type="NCBI Taxonomy" id="171643"/>
    <lineage>
        <taxon>Eukaryota</taxon>
        <taxon>Metazoa</taxon>
        <taxon>Chordata</taxon>
        <taxon>Craniata</taxon>
        <taxon>Vertebrata</taxon>
        <taxon>Euteleostomi</taxon>
        <taxon>Lepidosauria</taxon>
        <taxon>Squamata</taxon>
        <taxon>Bifurcata</taxon>
        <taxon>Unidentata</taxon>
        <taxon>Episquamata</taxon>
        <taxon>Toxicofera</taxon>
        <taxon>Iguania</taxon>
        <taxon>Acrodonta</taxon>
        <taxon>Agamidae</taxon>
        <taxon>Agaminae</taxon>
        <taxon>Phrynocephalus</taxon>
    </lineage>
</organism>
<name>A0A9Q0Y9J8_9SAUR</name>
<evidence type="ECO:0000313" key="2">
    <source>
        <dbReference type="EMBL" id="KAJ7345831.1"/>
    </source>
</evidence>
<dbReference type="InterPro" id="IPR011010">
    <property type="entry name" value="DNA_brk_join_enz"/>
</dbReference>
<dbReference type="SUPFAM" id="SSF56349">
    <property type="entry name" value="DNA breaking-rejoining enzymes"/>
    <property type="match status" value="1"/>
</dbReference>
<dbReference type="GO" id="GO:0006310">
    <property type="term" value="P:DNA recombination"/>
    <property type="evidence" value="ECO:0007669"/>
    <property type="project" value="UniProtKB-KW"/>
</dbReference>
<dbReference type="Gene3D" id="1.10.443.10">
    <property type="entry name" value="Intergrase catalytic core"/>
    <property type="match status" value="1"/>
</dbReference>